<dbReference type="KEGG" id="acad:UA74_19340"/>
<keyword evidence="4" id="KW-1185">Reference proteome</keyword>
<dbReference type="Gene3D" id="3.40.50.1820">
    <property type="entry name" value="alpha/beta hydrolase"/>
    <property type="match status" value="1"/>
</dbReference>
<dbReference type="InterPro" id="IPR000801">
    <property type="entry name" value="Esterase-like"/>
</dbReference>
<proteinExistence type="predicted"/>
<dbReference type="GO" id="GO:0016747">
    <property type="term" value="F:acyltransferase activity, transferring groups other than amino-acyl groups"/>
    <property type="evidence" value="ECO:0007669"/>
    <property type="project" value="TreeGrafter"/>
</dbReference>
<accession>A0AAC9PT90</accession>
<evidence type="ECO:0000313" key="3">
    <source>
        <dbReference type="EMBL" id="APU15893.1"/>
    </source>
</evidence>
<reference evidence="4" key="1">
    <citation type="submission" date="2016-06" db="EMBL/GenBank/DDBJ databases">
        <title>Complete genome sequence of Actinoalloteichus fjordicus DSM 46855 (=ADI127-17), type strain of the new species Actinoalloteichus fjordicus.</title>
        <authorList>
            <person name="Ruckert C."/>
            <person name="Nouioui I."/>
            <person name="Willmese J."/>
            <person name="van Wezel G."/>
            <person name="Klenk H.-P."/>
            <person name="Kalinowski J."/>
            <person name="Zotchev S.B."/>
        </authorList>
    </citation>
    <scope>NUCLEOTIDE SEQUENCE [LARGE SCALE GENOMIC DNA]</scope>
    <source>
        <strain evidence="4">ADI127-7</strain>
    </source>
</reference>
<sequence length="390" mass="41187">MNAHLKGRRSVLISSVTACLVITAASVAVAETTVPDTTVPDTTVPDTAAPETAAPAPAPAATAAPATTPPQFADGFGLTVVSQPEWVGDAGRTFRFSVAAEQVPTPTLLAEQEPGTHVIMVTLPEDYEATSTTRHPVLYSLHGGVDRPDTVTNLRIAEQSTQDTDLIVVHPNGSGRGWYTNWLNPGSLGPQNWADFHLDGVIPFIDANLRTIPTREGRSVIGHSMGGFGAFRYAQRRPDLFSYVGSMSGGLDLRSAEQRAVVVGSLVTQVGGLPTAGGDAIFGAPFWPYDAMWNAESPAHDVAALRGMGVAMYVGNGGNLLDNPVQALIEHRARETNLLAAAELTAAGIPFDFVDYGDGADWAPGCTGKHAQEPCLQADLDHFVELVTQR</sequence>
<feature type="signal peptide" evidence="2">
    <location>
        <begin position="1"/>
        <end position="30"/>
    </location>
</feature>
<dbReference type="AlphaFoldDB" id="A0AAC9PT90"/>
<dbReference type="InterPro" id="IPR029058">
    <property type="entry name" value="AB_hydrolase_fold"/>
</dbReference>
<gene>
    <name evidence="3" type="ORF">UA74_19340</name>
</gene>
<evidence type="ECO:0000256" key="1">
    <source>
        <dbReference type="SAM" id="MobiDB-lite"/>
    </source>
</evidence>
<dbReference type="RefSeq" id="WP_083683361.1">
    <property type="nucleotide sequence ID" value="NZ_CP016076.1"/>
</dbReference>
<protein>
    <submittedName>
        <fullName evidence="3">Esterase</fullName>
    </submittedName>
</protein>
<name>A0AAC9PT90_9PSEU</name>
<dbReference type="PANTHER" id="PTHR48098:SF1">
    <property type="entry name" value="DIACYLGLYCEROL ACYLTRANSFERASE_MYCOLYLTRANSFERASE AG85A"/>
    <property type="match status" value="1"/>
</dbReference>
<feature type="chain" id="PRO_5041944923" evidence="2">
    <location>
        <begin position="31"/>
        <end position="390"/>
    </location>
</feature>
<dbReference type="Pfam" id="PF00756">
    <property type="entry name" value="Esterase"/>
    <property type="match status" value="1"/>
</dbReference>
<dbReference type="Proteomes" id="UP000185511">
    <property type="component" value="Chromosome"/>
</dbReference>
<evidence type="ECO:0000313" key="4">
    <source>
        <dbReference type="Proteomes" id="UP000185511"/>
    </source>
</evidence>
<dbReference type="SUPFAM" id="SSF53474">
    <property type="entry name" value="alpha/beta-Hydrolases"/>
    <property type="match status" value="1"/>
</dbReference>
<dbReference type="InterPro" id="IPR050583">
    <property type="entry name" value="Mycobacterial_A85_antigen"/>
</dbReference>
<organism evidence="3 4">
    <name type="scientific">Actinoalloteichus fjordicus</name>
    <dbReference type="NCBI Taxonomy" id="1612552"/>
    <lineage>
        <taxon>Bacteria</taxon>
        <taxon>Bacillati</taxon>
        <taxon>Actinomycetota</taxon>
        <taxon>Actinomycetes</taxon>
        <taxon>Pseudonocardiales</taxon>
        <taxon>Pseudonocardiaceae</taxon>
        <taxon>Actinoalloteichus</taxon>
    </lineage>
</organism>
<feature type="region of interest" description="Disordered" evidence="1">
    <location>
        <begin position="36"/>
        <end position="67"/>
    </location>
</feature>
<keyword evidence="2" id="KW-0732">Signal</keyword>
<evidence type="ECO:0000256" key="2">
    <source>
        <dbReference type="SAM" id="SignalP"/>
    </source>
</evidence>
<dbReference type="PANTHER" id="PTHR48098">
    <property type="entry name" value="ENTEROCHELIN ESTERASE-RELATED"/>
    <property type="match status" value="1"/>
</dbReference>
<dbReference type="EMBL" id="CP016076">
    <property type="protein sequence ID" value="APU15893.1"/>
    <property type="molecule type" value="Genomic_DNA"/>
</dbReference>